<dbReference type="GO" id="GO:0003735">
    <property type="term" value="F:structural constituent of ribosome"/>
    <property type="evidence" value="ECO:0007669"/>
    <property type="project" value="InterPro"/>
</dbReference>
<dbReference type="GO" id="GO:0005840">
    <property type="term" value="C:ribosome"/>
    <property type="evidence" value="ECO:0007669"/>
    <property type="project" value="InterPro"/>
</dbReference>
<dbReference type="InterPro" id="IPR036769">
    <property type="entry name" value="Ribosomal_uL11_C_sf"/>
</dbReference>
<protein>
    <submittedName>
        <fullName evidence="2">RM11 protein</fullName>
    </submittedName>
</protein>
<accession>A0A7L3IUP4</accession>
<dbReference type="EMBL" id="VZTX01030998">
    <property type="protein sequence ID" value="NXU20271.1"/>
    <property type="molecule type" value="Genomic_DNA"/>
</dbReference>
<comment type="caution">
    <text evidence="2">The sequence shown here is derived from an EMBL/GenBank/DDBJ whole genome shotgun (WGS) entry which is preliminary data.</text>
</comment>
<dbReference type="AlphaFoldDB" id="A0A7L3IUP4"/>
<gene>
    <name evidence="2" type="primary">Mrpl11</name>
    <name evidence="2" type="ORF">PARPUN_R14600</name>
</gene>
<dbReference type="InterPro" id="IPR020783">
    <property type="entry name" value="Ribosomal_uL11_C"/>
</dbReference>
<dbReference type="Pfam" id="PF00298">
    <property type="entry name" value="Ribosomal_L11"/>
    <property type="match status" value="1"/>
</dbReference>
<keyword evidence="3" id="KW-1185">Reference proteome</keyword>
<feature type="domain" description="Large ribosomal subunit protein uL11 C-terminal" evidence="1">
    <location>
        <begin position="18"/>
        <end position="69"/>
    </location>
</feature>
<evidence type="ECO:0000313" key="3">
    <source>
        <dbReference type="Proteomes" id="UP000570592"/>
    </source>
</evidence>
<evidence type="ECO:0000313" key="2">
    <source>
        <dbReference type="EMBL" id="NXU20271.1"/>
    </source>
</evidence>
<sequence>SGGIWGSWGWSLTPGTPPGHDPVGVVSLAQLFEVALAKQKDPQVATRGTPLPTLVRSLVGSARSLGLLVVPR</sequence>
<reference evidence="2 3" key="1">
    <citation type="submission" date="2019-09" db="EMBL/GenBank/DDBJ databases">
        <title>Bird 10,000 Genomes (B10K) Project - Family phase.</title>
        <authorList>
            <person name="Zhang G."/>
        </authorList>
    </citation>
    <scope>NUCLEOTIDE SEQUENCE [LARGE SCALE GENOMIC DNA]</scope>
    <source>
        <strain evidence="2">B10K-DU-029-51</strain>
    </source>
</reference>
<dbReference type="Proteomes" id="UP000570592">
    <property type="component" value="Unassembled WGS sequence"/>
</dbReference>
<organism evidence="2 3">
    <name type="scientific">Pardalotus punctatus</name>
    <name type="common">spotted pardalote</name>
    <dbReference type="NCBI Taxonomy" id="254575"/>
    <lineage>
        <taxon>Eukaryota</taxon>
        <taxon>Metazoa</taxon>
        <taxon>Chordata</taxon>
        <taxon>Craniata</taxon>
        <taxon>Vertebrata</taxon>
        <taxon>Euteleostomi</taxon>
        <taxon>Archelosauria</taxon>
        <taxon>Archosauria</taxon>
        <taxon>Dinosauria</taxon>
        <taxon>Saurischia</taxon>
        <taxon>Theropoda</taxon>
        <taxon>Coelurosauria</taxon>
        <taxon>Aves</taxon>
        <taxon>Neognathae</taxon>
        <taxon>Neoaves</taxon>
        <taxon>Telluraves</taxon>
        <taxon>Australaves</taxon>
        <taxon>Passeriformes</taxon>
        <taxon>Meliphagoidea</taxon>
        <taxon>Pardalotidae</taxon>
        <taxon>Pardalotus</taxon>
    </lineage>
</organism>
<dbReference type="Gene3D" id="1.10.10.250">
    <property type="entry name" value="Ribosomal protein L11, C-terminal domain"/>
    <property type="match status" value="1"/>
</dbReference>
<feature type="non-terminal residue" evidence="2">
    <location>
        <position position="1"/>
    </location>
</feature>
<dbReference type="GO" id="GO:0006412">
    <property type="term" value="P:translation"/>
    <property type="evidence" value="ECO:0007669"/>
    <property type="project" value="InterPro"/>
</dbReference>
<name>A0A7L3IUP4_9PASS</name>
<dbReference type="SUPFAM" id="SSF46906">
    <property type="entry name" value="Ribosomal protein L11, C-terminal domain"/>
    <property type="match status" value="1"/>
</dbReference>
<evidence type="ECO:0000259" key="1">
    <source>
        <dbReference type="Pfam" id="PF00298"/>
    </source>
</evidence>
<feature type="non-terminal residue" evidence="2">
    <location>
        <position position="72"/>
    </location>
</feature>
<proteinExistence type="predicted"/>